<dbReference type="Pfam" id="PF00249">
    <property type="entry name" value="Myb_DNA-binding"/>
    <property type="match status" value="1"/>
</dbReference>
<feature type="region of interest" description="Disordered" evidence="1">
    <location>
        <begin position="568"/>
        <end position="593"/>
    </location>
</feature>
<feature type="compositionally biased region" description="Acidic residues" evidence="1">
    <location>
        <begin position="570"/>
        <end position="590"/>
    </location>
</feature>
<evidence type="ECO:0000259" key="2">
    <source>
        <dbReference type="SMART" id="SM00717"/>
    </source>
</evidence>
<dbReference type="InterPro" id="IPR039601">
    <property type="entry name" value="Rrn5"/>
</dbReference>
<proteinExistence type="predicted"/>
<gene>
    <name evidence="3" type="ORF">BLS_000546</name>
</gene>
<name>A0A8H3VC73_VENIN</name>
<dbReference type="GO" id="GO:0001181">
    <property type="term" value="F:RNA polymerase I general transcription initiation factor activity"/>
    <property type="evidence" value="ECO:0007669"/>
    <property type="project" value="TreeGrafter"/>
</dbReference>
<feature type="compositionally biased region" description="Low complexity" evidence="1">
    <location>
        <begin position="47"/>
        <end position="57"/>
    </location>
</feature>
<sequence length="724" mass="81333">MNSGKRDEEEKFSDGSEYVPEAATRRKQRPGCVESVQKREEAAEEPSTSTLRSVSSKSSRSNLRKYIRLKGCYNDDYRKLLNTTISEAAQIAGEDDWDTLNPMLNIPPSDLGETSWTTDEKIIFYRAVGRYGQDDLPRIASSLHNKSEQEVKAYLQFMRGKLLQHARGKHGGLKSTSDEMHAAIEVSGECLEELDTCADALAWYQFTWEAKQEHKAHGESWLLDREMAAEVTMALAHGEEDDEGYTSTNHLEGGKGSQDKPAEASSSSLKASGNTRRSGSPDELNPVPAAKLLNLSNFVDLSEKVFMNSKDPDWDWRSFQDPGKPDKSYSKLSRAEESPAIFRTAFDDLHRVAVSLTKRIMHASLFQAMSRLRAKDNIERPLARDPRVEKRDVLAALEILNLKVSSFEHWATLPRRHKVDWLYQTDADNKSKNRQVTAEEAERYLRHEGRIKPSEVEDIFQASAAASLEQSYSHDGESESSYDSFDESSTTSGHEQVVDPYDQYLELLDLQASRVQEQQIWGLLGRDATSSASSSNVVETKIPKAIPTIEQGTSSFADWRAWTERRAEWELEESGTSEDETVESEDDQSAIEEGVTLSWISIPQTVYTRDVESDPAVRPEESASGDVLRGKGWSAINVSNGIKRRHSQTTTDLQTLHDMDIPFRKRHQEYSPGEMEEAQRSLGDEPAWFTQDVPPSDDGQASNGSPSPAESFHDAEEPPFDDSE</sequence>
<feature type="compositionally biased region" description="Polar residues" evidence="1">
    <location>
        <begin position="699"/>
        <end position="708"/>
    </location>
</feature>
<dbReference type="GO" id="GO:0006361">
    <property type="term" value="P:transcription initiation at RNA polymerase I promoter"/>
    <property type="evidence" value="ECO:0007669"/>
    <property type="project" value="TreeGrafter"/>
</dbReference>
<feature type="compositionally biased region" description="Polar residues" evidence="1">
    <location>
        <begin position="264"/>
        <end position="278"/>
    </location>
</feature>
<reference evidence="3 4" key="1">
    <citation type="submission" date="2019-11" db="EMBL/GenBank/DDBJ databases">
        <title>Venturia inaequalis Genome Resource.</title>
        <authorList>
            <person name="Lichtner F.J."/>
        </authorList>
    </citation>
    <scope>NUCLEOTIDE SEQUENCE [LARGE SCALE GENOMIC DNA]</scope>
    <source>
        <strain evidence="3">Bline_iso_100314</strain>
    </source>
</reference>
<accession>A0A8H3VC73</accession>
<dbReference type="GO" id="GO:0000182">
    <property type="term" value="F:rDNA binding"/>
    <property type="evidence" value="ECO:0007669"/>
    <property type="project" value="TreeGrafter"/>
</dbReference>
<dbReference type="EMBL" id="WNWQ01000011">
    <property type="protein sequence ID" value="KAE9984967.1"/>
    <property type="molecule type" value="Genomic_DNA"/>
</dbReference>
<feature type="domain" description="Myb-like" evidence="2">
    <location>
        <begin position="112"/>
        <end position="161"/>
    </location>
</feature>
<protein>
    <recommendedName>
        <fullName evidence="2">Myb-like domain-containing protein</fullName>
    </recommendedName>
</protein>
<dbReference type="CDD" id="cd00167">
    <property type="entry name" value="SANT"/>
    <property type="match status" value="1"/>
</dbReference>
<feature type="region of interest" description="Disordered" evidence="1">
    <location>
        <begin position="470"/>
        <end position="494"/>
    </location>
</feature>
<dbReference type="AlphaFoldDB" id="A0A8H3VC73"/>
<feature type="region of interest" description="Disordered" evidence="1">
    <location>
        <begin position="239"/>
        <end position="287"/>
    </location>
</feature>
<dbReference type="PANTHER" id="PTHR28079">
    <property type="entry name" value="RNA POLYMERASE I-SPECIFIC TRANSCRIPTION INITIATION FACTOR RRN5"/>
    <property type="match status" value="1"/>
</dbReference>
<feature type="region of interest" description="Disordered" evidence="1">
    <location>
        <begin position="1"/>
        <end position="57"/>
    </location>
</feature>
<evidence type="ECO:0000256" key="1">
    <source>
        <dbReference type="SAM" id="MobiDB-lite"/>
    </source>
</evidence>
<dbReference type="SMART" id="SM00717">
    <property type="entry name" value="SANT"/>
    <property type="match status" value="1"/>
</dbReference>
<dbReference type="InterPro" id="IPR001005">
    <property type="entry name" value="SANT/Myb"/>
</dbReference>
<dbReference type="Proteomes" id="UP000433883">
    <property type="component" value="Unassembled WGS sequence"/>
</dbReference>
<dbReference type="GO" id="GO:0000500">
    <property type="term" value="C:RNA polymerase I upstream activating factor complex"/>
    <property type="evidence" value="ECO:0007669"/>
    <property type="project" value="InterPro"/>
</dbReference>
<comment type="caution">
    <text evidence="3">The sequence shown here is derived from an EMBL/GenBank/DDBJ whole genome shotgun (WGS) entry which is preliminary data.</text>
</comment>
<dbReference type="SUPFAM" id="SSF46689">
    <property type="entry name" value="Homeodomain-like"/>
    <property type="match status" value="1"/>
</dbReference>
<dbReference type="GO" id="GO:0042790">
    <property type="term" value="P:nucleolar large rRNA transcription by RNA polymerase I"/>
    <property type="evidence" value="ECO:0007669"/>
    <property type="project" value="InterPro"/>
</dbReference>
<evidence type="ECO:0000313" key="4">
    <source>
        <dbReference type="Proteomes" id="UP000433883"/>
    </source>
</evidence>
<feature type="region of interest" description="Disordered" evidence="1">
    <location>
        <begin position="643"/>
        <end position="724"/>
    </location>
</feature>
<dbReference type="PANTHER" id="PTHR28079:SF1">
    <property type="entry name" value="RNA POLYMERASE I-SPECIFIC TRANSCRIPTION INITIATION FACTOR RRN5"/>
    <property type="match status" value="1"/>
</dbReference>
<evidence type="ECO:0000313" key="3">
    <source>
        <dbReference type="EMBL" id="KAE9984967.1"/>
    </source>
</evidence>
<dbReference type="Gene3D" id="1.10.10.60">
    <property type="entry name" value="Homeodomain-like"/>
    <property type="match status" value="1"/>
</dbReference>
<dbReference type="InterPro" id="IPR009057">
    <property type="entry name" value="Homeodomain-like_sf"/>
</dbReference>
<feature type="compositionally biased region" description="Basic and acidic residues" evidence="1">
    <location>
        <begin position="1"/>
        <end position="14"/>
    </location>
</feature>
<organism evidence="3 4">
    <name type="scientific">Venturia inaequalis</name>
    <name type="common">Apple scab fungus</name>
    <dbReference type="NCBI Taxonomy" id="5025"/>
    <lineage>
        <taxon>Eukaryota</taxon>
        <taxon>Fungi</taxon>
        <taxon>Dikarya</taxon>
        <taxon>Ascomycota</taxon>
        <taxon>Pezizomycotina</taxon>
        <taxon>Dothideomycetes</taxon>
        <taxon>Pleosporomycetidae</taxon>
        <taxon>Venturiales</taxon>
        <taxon>Venturiaceae</taxon>
        <taxon>Venturia</taxon>
    </lineage>
</organism>